<gene>
    <name evidence="1" type="ORF">C5167_041074</name>
</gene>
<reference evidence="1 2" key="1">
    <citation type="journal article" date="2018" name="Science">
        <title>The opium poppy genome and morphinan production.</title>
        <authorList>
            <person name="Guo L."/>
            <person name="Winzer T."/>
            <person name="Yang X."/>
            <person name="Li Y."/>
            <person name="Ning Z."/>
            <person name="He Z."/>
            <person name="Teodor R."/>
            <person name="Lu Y."/>
            <person name="Bowser T.A."/>
            <person name="Graham I.A."/>
            <person name="Ye K."/>
        </authorList>
    </citation>
    <scope>NUCLEOTIDE SEQUENCE [LARGE SCALE GENOMIC DNA]</scope>
    <source>
        <strain evidence="2">cv. HN1</strain>
        <tissue evidence="1">Leaves</tissue>
    </source>
</reference>
<organism evidence="1 2">
    <name type="scientific">Papaver somniferum</name>
    <name type="common">Opium poppy</name>
    <dbReference type="NCBI Taxonomy" id="3469"/>
    <lineage>
        <taxon>Eukaryota</taxon>
        <taxon>Viridiplantae</taxon>
        <taxon>Streptophyta</taxon>
        <taxon>Embryophyta</taxon>
        <taxon>Tracheophyta</taxon>
        <taxon>Spermatophyta</taxon>
        <taxon>Magnoliopsida</taxon>
        <taxon>Ranunculales</taxon>
        <taxon>Papaveraceae</taxon>
        <taxon>Papaveroideae</taxon>
        <taxon>Papaver</taxon>
    </lineage>
</organism>
<evidence type="ECO:0000313" key="1">
    <source>
        <dbReference type="EMBL" id="RZC48119.1"/>
    </source>
</evidence>
<proteinExistence type="predicted"/>
<name>A0A4Y7IKX9_PAPSO</name>
<keyword evidence="2" id="KW-1185">Reference proteome</keyword>
<dbReference type="Proteomes" id="UP000316621">
    <property type="component" value="Chromosome 1"/>
</dbReference>
<accession>A0A4Y7IKX9</accession>
<dbReference type="AlphaFoldDB" id="A0A4Y7IKX9"/>
<sequence>MKRKEGAGVGAICLVQPPKQRSLPRRRMHSCRTRSRYAFMNVEMKIDFLDFRMKSGRRYCCCSFVVVQAQHADFWSWFVL</sequence>
<dbReference type="Gramene" id="RZC48119">
    <property type="protein sequence ID" value="RZC48119"/>
    <property type="gene ID" value="C5167_041074"/>
</dbReference>
<dbReference type="EMBL" id="CM010715">
    <property type="protein sequence ID" value="RZC48119.1"/>
    <property type="molecule type" value="Genomic_DNA"/>
</dbReference>
<evidence type="ECO:0000313" key="2">
    <source>
        <dbReference type="Proteomes" id="UP000316621"/>
    </source>
</evidence>
<protein>
    <submittedName>
        <fullName evidence="1">Uncharacterized protein</fullName>
    </submittedName>
</protein>